<sequence>MNEYEDTHVVVSEREALISTVSYNIMATNDLACATVIFALFRLRKSPFYRFRVKQLANKVELERSRYEKVINAMMADSSAKFADSNDIFMDAIQDEVDALFNSIKGEYDKSCVEDSELFSWLEMARTMCDYSCCQLKYRRQEMIAKDPSFKRLKFAHLDLNKMSQLMNELMKALVPDVDLNTDACNKAIRELGKKLIDPDIIAKALLRQE</sequence>
<name>A0A8S5P7C5_9CAUD</name>
<evidence type="ECO:0000313" key="2">
    <source>
        <dbReference type="EMBL" id="DAE02345.1"/>
    </source>
</evidence>
<dbReference type="EMBL" id="BK015344">
    <property type="protein sequence ID" value="DAE02345.1"/>
    <property type="molecule type" value="Genomic_DNA"/>
</dbReference>
<keyword evidence="1" id="KW-0472">Membrane</keyword>
<reference evidence="2" key="1">
    <citation type="journal article" date="2021" name="Proc. Natl. Acad. Sci. U.S.A.">
        <title>A Catalog of Tens of Thousands of Viruses from Human Metagenomes Reveals Hidden Associations with Chronic Diseases.</title>
        <authorList>
            <person name="Tisza M.J."/>
            <person name="Buck C.B."/>
        </authorList>
    </citation>
    <scope>NUCLEOTIDE SEQUENCE</scope>
    <source>
        <strain evidence="2">CttEB8</strain>
    </source>
</reference>
<organism evidence="2">
    <name type="scientific">Herelleviridae sp. cttEB8</name>
    <dbReference type="NCBI Taxonomy" id="2825832"/>
    <lineage>
        <taxon>Viruses</taxon>
        <taxon>Duplodnaviria</taxon>
        <taxon>Heunggongvirae</taxon>
        <taxon>Uroviricota</taxon>
        <taxon>Caudoviricetes</taxon>
        <taxon>Herelleviridae</taxon>
    </lineage>
</organism>
<evidence type="ECO:0000256" key="1">
    <source>
        <dbReference type="SAM" id="Phobius"/>
    </source>
</evidence>
<keyword evidence="1" id="KW-1133">Transmembrane helix</keyword>
<accession>A0A8S5P7C5</accession>
<feature type="transmembrane region" description="Helical" evidence="1">
    <location>
        <begin position="20"/>
        <end position="41"/>
    </location>
</feature>
<protein>
    <submittedName>
        <fullName evidence="2">Uncharacterized protein</fullName>
    </submittedName>
</protein>
<keyword evidence="1" id="KW-0812">Transmembrane</keyword>
<proteinExistence type="predicted"/>